<evidence type="ECO:0000313" key="2">
    <source>
        <dbReference type="EMBL" id="MEJ5943921.1"/>
    </source>
</evidence>
<dbReference type="Gene3D" id="3.30.70.260">
    <property type="match status" value="1"/>
</dbReference>
<dbReference type="EMBL" id="JBBIAA010000001">
    <property type="protein sequence ID" value="MEJ5943921.1"/>
    <property type="molecule type" value="Genomic_DNA"/>
</dbReference>
<proteinExistence type="predicted"/>
<organism evidence="2 3">
    <name type="scientific">Pseudokineococcus basanitobsidens</name>
    <dbReference type="NCBI Taxonomy" id="1926649"/>
    <lineage>
        <taxon>Bacteria</taxon>
        <taxon>Bacillati</taxon>
        <taxon>Actinomycetota</taxon>
        <taxon>Actinomycetes</taxon>
        <taxon>Kineosporiales</taxon>
        <taxon>Kineosporiaceae</taxon>
        <taxon>Pseudokineococcus</taxon>
    </lineage>
</organism>
<dbReference type="RefSeq" id="WP_339573311.1">
    <property type="nucleotide sequence ID" value="NZ_JBBIAA010000001.1"/>
</dbReference>
<feature type="domain" description="ACT" evidence="1">
    <location>
        <begin position="4"/>
        <end position="79"/>
    </location>
</feature>
<accession>A0ABU8RFX2</accession>
<sequence>MLARLRVVVPDRTGSLGVLSSAVGATGADVVGVRVLGSEAGRAVDDVLVDVRDEAHLSRLESRLAATAGVVVEGVRAPAHAADGHPELGLAAQVVSRPAHAARTLVDGAPAALDVDWAAVVHLDRHGCALEAVAVTEPGPGADAVRPGAPARVATQPLPRPDGSGHCAGAALLRAGRHPVGVLLVREHGLGLHRAELWRLGALVDVVATALARQLLDRAA</sequence>
<dbReference type="InterPro" id="IPR002912">
    <property type="entry name" value="ACT_dom"/>
</dbReference>
<gene>
    <name evidence="2" type="ORF">WDZ17_01250</name>
</gene>
<name>A0ABU8RFX2_9ACTN</name>
<reference evidence="2 3" key="1">
    <citation type="journal article" date="2017" name="Int. J. Syst. Evol. Microbiol.">
        <title>Pseudokineococcus basanitobsidens sp. nov., isolated from volcanic rock.</title>
        <authorList>
            <person name="Lee D.W."/>
            <person name="Park M.Y."/>
            <person name="Kim J.J."/>
            <person name="Kim B.S."/>
        </authorList>
    </citation>
    <scope>NUCLEOTIDE SEQUENCE [LARGE SCALE GENOMIC DNA]</scope>
    <source>
        <strain evidence="2 3">DSM 103726</strain>
    </source>
</reference>
<protein>
    <recommendedName>
        <fullName evidence="1">ACT domain-containing protein</fullName>
    </recommendedName>
</protein>
<dbReference type="Proteomes" id="UP001387100">
    <property type="component" value="Unassembled WGS sequence"/>
</dbReference>
<dbReference type="SUPFAM" id="SSF55021">
    <property type="entry name" value="ACT-like"/>
    <property type="match status" value="1"/>
</dbReference>
<comment type="caution">
    <text evidence="2">The sequence shown here is derived from an EMBL/GenBank/DDBJ whole genome shotgun (WGS) entry which is preliminary data.</text>
</comment>
<dbReference type="PROSITE" id="PS51671">
    <property type="entry name" value="ACT"/>
    <property type="match status" value="1"/>
</dbReference>
<evidence type="ECO:0000313" key="3">
    <source>
        <dbReference type="Proteomes" id="UP001387100"/>
    </source>
</evidence>
<dbReference type="InterPro" id="IPR045865">
    <property type="entry name" value="ACT-like_dom_sf"/>
</dbReference>
<dbReference type="Pfam" id="PF13291">
    <property type="entry name" value="ACT_4"/>
    <property type="match status" value="1"/>
</dbReference>
<evidence type="ECO:0000259" key="1">
    <source>
        <dbReference type="PROSITE" id="PS51671"/>
    </source>
</evidence>
<keyword evidence="3" id="KW-1185">Reference proteome</keyword>